<evidence type="ECO:0000313" key="4">
    <source>
        <dbReference type="Proteomes" id="UP000835052"/>
    </source>
</evidence>
<feature type="region of interest" description="Disordered" evidence="1">
    <location>
        <begin position="65"/>
        <end position="132"/>
    </location>
</feature>
<comment type="caution">
    <text evidence="3">The sequence shown here is derived from an EMBL/GenBank/DDBJ whole genome shotgun (WGS) entry which is preliminary data.</text>
</comment>
<organism evidence="3 4">
    <name type="scientific">Caenorhabditis auriculariae</name>
    <dbReference type="NCBI Taxonomy" id="2777116"/>
    <lineage>
        <taxon>Eukaryota</taxon>
        <taxon>Metazoa</taxon>
        <taxon>Ecdysozoa</taxon>
        <taxon>Nematoda</taxon>
        <taxon>Chromadorea</taxon>
        <taxon>Rhabditida</taxon>
        <taxon>Rhabditina</taxon>
        <taxon>Rhabditomorpha</taxon>
        <taxon>Rhabditoidea</taxon>
        <taxon>Rhabditidae</taxon>
        <taxon>Peloderinae</taxon>
        <taxon>Caenorhabditis</taxon>
    </lineage>
</organism>
<dbReference type="AlphaFoldDB" id="A0A8S1HEU4"/>
<dbReference type="Proteomes" id="UP000835052">
    <property type="component" value="Unassembled WGS sequence"/>
</dbReference>
<dbReference type="EMBL" id="CAJGYM010000050">
    <property type="protein sequence ID" value="CAD6194993.1"/>
    <property type="molecule type" value="Genomic_DNA"/>
</dbReference>
<keyword evidence="4" id="KW-1185">Reference proteome</keyword>
<feature type="compositionally biased region" description="Basic residues" evidence="1">
    <location>
        <begin position="74"/>
        <end position="90"/>
    </location>
</feature>
<accession>A0A8S1HEU4</accession>
<name>A0A8S1HEU4_9PELO</name>
<reference evidence="3" key="1">
    <citation type="submission" date="2020-10" db="EMBL/GenBank/DDBJ databases">
        <authorList>
            <person name="Kikuchi T."/>
        </authorList>
    </citation>
    <scope>NUCLEOTIDE SEQUENCE</scope>
    <source>
        <strain evidence="3">NKZ352</strain>
    </source>
</reference>
<gene>
    <name evidence="3" type="ORF">CAUJ_LOCUS10912</name>
</gene>
<feature type="signal peptide" evidence="2">
    <location>
        <begin position="1"/>
        <end position="22"/>
    </location>
</feature>
<evidence type="ECO:0000256" key="1">
    <source>
        <dbReference type="SAM" id="MobiDB-lite"/>
    </source>
</evidence>
<proteinExistence type="predicted"/>
<keyword evidence="2" id="KW-0732">Signal</keyword>
<feature type="chain" id="PRO_5035737156" evidence="2">
    <location>
        <begin position="23"/>
        <end position="132"/>
    </location>
</feature>
<protein>
    <submittedName>
        <fullName evidence="3">Uncharacterized protein</fullName>
    </submittedName>
</protein>
<evidence type="ECO:0000256" key="2">
    <source>
        <dbReference type="SAM" id="SignalP"/>
    </source>
</evidence>
<sequence>MHSFWKYTLAVLLLAIFADVKAEDDTQLQDLRMYIDCAKSCLPGHLNDLKICFSTCAMKRLFKLARKNPQNAKRPQRPRKGRKGGKKPGVPKKPPVGGPKGAAPAPEEDYKDDYKDEDLPAGGEEAYDEPQE</sequence>
<evidence type="ECO:0000313" key="3">
    <source>
        <dbReference type="EMBL" id="CAD6194993.1"/>
    </source>
</evidence>